<accession>A0A381U604</accession>
<gene>
    <name evidence="2" type="ORF">METZ01_LOCUS75611</name>
</gene>
<organism evidence="2">
    <name type="scientific">marine metagenome</name>
    <dbReference type="NCBI Taxonomy" id="408172"/>
    <lineage>
        <taxon>unclassified sequences</taxon>
        <taxon>metagenomes</taxon>
        <taxon>ecological metagenomes</taxon>
    </lineage>
</organism>
<dbReference type="EMBL" id="UINC01005663">
    <property type="protein sequence ID" value="SVA22757.1"/>
    <property type="molecule type" value="Genomic_DNA"/>
</dbReference>
<sequence>MWILILVGGGLMVIFIGPISFPENIDPKITSVVKISLALFLIFIWVLILTKIKNWIFRSQLKS</sequence>
<feature type="transmembrane region" description="Helical" evidence="1">
    <location>
        <begin position="32"/>
        <end position="52"/>
    </location>
</feature>
<proteinExistence type="predicted"/>
<evidence type="ECO:0000256" key="1">
    <source>
        <dbReference type="SAM" id="Phobius"/>
    </source>
</evidence>
<protein>
    <submittedName>
        <fullName evidence="2">Uncharacterized protein</fullName>
    </submittedName>
</protein>
<reference evidence="2" key="1">
    <citation type="submission" date="2018-05" db="EMBL/GenBank/DDBJ databases">
        <authorList>
            <person name="Lanie J.A."/>
            <person name="Ng W.-L."/>
            <person name="Kazmierczak K.M."/>
            <person name="Andrzejewski T.M."/>
            <person name="Davidsen T.M."/>
            <person name="Wayne K.J."/>
            <person name="Tettelin H."/>
            <person name="Glass J.I."/>
            <person name="Rusch D."/>
            <person name="Podicherti R."/>
            <person name="Tsui H.-C.T."/>
            <person name="Winkler M.E."/>
        </authorList>
    </citation>
    <scope>NUCLEOTIDE SEQUENCE</scope>
</reference>
<dbReference type="AlphaFoldDB" id="A0A381U604"/>
<keyword evidence="1" id="KW-1133">Transmembrane helix</keyword>
<keyword evidence="1" id="KW-0812">Transmembrane</keyword>
<name>A0A381U604_9ZZZZ</name>
<keyword evidence="1" id="KW-0472">Membrane</keyword>
<evidence type="ECO:0000313" key="2">
    <source>
        <dbReference type="EMBL" id="SVA22757.1"/>
    </source>
</evidence>